<dbReference type="SMART" id="SM00191">
    <property type="entry name" value="Int_alpha"/>
    <property type="match status" value="7"/>
</dbReference>
<dbReference type="PROSITE" id="PS51470">
    <property type="entry name" value="FG_GAP"/>
    <property type="match status" value="4"/>
</dbReference>
<evidence type="ECO:0000256" key="2">
    <source>
        <dbReference type="ARBA" id="ARBA00022737"/>
    </source>
</evidence>
<evidence type="ECO:0000256" key="5">
    <source>
        <dbReference type="SAM" id="MobiDB-lite"/>
    </source>
</evidence>
<evidence type="ECO:0000256" key="4">
    <source>
        <dbReference type="ARBA" id="ARBA00023180"/>
    </source>
</evidence>
<name>A0ABP6LHN3_9ACTN</name>
<dbReference type="SUPFAM" id="SSF69318">
    <property type="entry name" value="Integrin alpha N-terminal domain"/>
    <property type="match status" value="1"/>
</dbReference>
<organism evidence="7 8">
    <name type="scientific">Streptosporangium longisporum</name>
    <dbReference type="NCBI Taxonomy" id="46187"/>
    <lineage>
        <taxon>Bacteria</taxon>
        <taxon>Bacillati</taxon>
        <taxon>Actinomycetota</taxon>
        <taxon>Actinomycetes</taxon>
        <taxon>Streptosporangiales</taxon>
        <taxon>Streptosporangiaceae</taxon>
        <taxon>Streptosporangium</taxon>
    </lineage>
</organism>
<feature type="compositionally biased region" description="Basic and acidic residues" evidence="5">
    <location>
        <begin position="114"/>
        <end position="130"/>
    </location>
</feature>
<dbReference type="EMBL" id="BAAAWD010000032">
    <property type="protein sequence ID" value="GAA3041757.1"/>
    <property type="molecule type" value="Genomic_DNA"/>
</dbReference>
<dbReference type="PANTHER" id="PTHR23221">
    <property type="entry name" value="GLYCOSYLPHOSPHATIDYLINOSITOL PHOSPHOLIPASE D"/>
    <property type="match status" value="1"/>
</dbReference>
<dbReference type="InterPro" id="IPR000413">
    <property type="entry name" value="Integrin_alpha"/>
</dbReference>
<dbReference type="Gene3D" id="2.130.10.130">
    <property type="entry name" value="Integrin alpha, N-terminal"/>
    <property type="match status" value="3"/>
</dbReference>
<dbReference type="PANTHER" id="PTHR23221:SF7">
    <property type="entry name" value="PHOSPHATIDYLINOSITOL-GLYCAN-SPECIFIC PHOSPHOLIPASE D"/>
    <property type="match status" value="1"/>
</dbReference>
<accession>A0ABP6LHN3</accession>
<comment type="caution">
    <text evidence="7">The sequence shown here is derived from an EMBL/GenBank/DDBJ whole genome shotgun (WGS) entry which is preliminary data.</text>
</comment>
<reference evidence="8" key="1">
    <citation type="journal article" date="2019" name="Int. J. Syst. Evol. Microbiol.">
        <title>The Global Catalogue of Microorganisms (GCM) 10K type strain sequencing project: providing services to taxonomists for standard genome sequencing and annotation.</title>
        <authorList>
            <consortium name="The Broad Institute Genomics Platform"/>
            <consortium name="The Broad Institute Genome Sequencing Center for Infectious Disease"/>
            <person name="Wu L."/>
            <person name="Ma J."/>
        </authorList>
    </citation>
    <scope>NUCLEOTIDE SEQUENCE [LARGE SCALE GENOMIC DNA]</scope>
    <source>
        <strain evidence="8">JCM 3106</strain>
    </source>
</reference>
<feature type="signal peptide" evidence="6">
    <location>
        <begin position="1"/>
        <end position="25"/>
    </location>
</feature>
<protein>
    <submittedName>
        <fullName evidence="7">FG-GAP-like repeat-containing protein</fullName>
    </submittedName>
</protein>
<dbReference type="InterPro" id="IPR013519">
    <property type="entry name" value="Int_alpha_beta-p"/>
</dbReference>
<feature type="region of interest" description="Disordered" evidence="5">
    <location>
        <begin position="93"/>
        <end position="145"/>
    </location>
</feature>
<keyword evidence="1 6" id="KW-0732">Signal</keyword>
<keyword evidence="3" id="KW-0378">Hydrolase</keyword>
<evidence type="ECO:0000313" key="7">
    <source>
        <dbReference type="EMBL" id="GAA3041757.1"/>
    </source>
</evidence>
<evidence type="ECO:0000256" key="1">
    <source>
        <dbReference type="ARBA" id="ARBA00022729"/>
    </source>
</evidence>
<dbReference type="PRINTS" id="PR01185">
    <property type="entry name" value="INTEGRINA"/>
</dbReference>
<evidence type="ECO:0000256" key="3">
    <source>
        <dbReference type="ARBA" id="ARBA00022801"/>
    </source>
</evidence>
<evidence type="ECO:0000313" key="8">
    <source>
        <dbReference type="Proteomes" id="UP001499930"/>
    </source>
</evidence>
<gene>
    <name evidence="7" type="ORF">GCM10017559_83200</name>
</gene>
<feature type="chain" id="PRO_5045981600" evidence="6">
    <location>
        <begin position="26"/>
        <end position="519"/>
    </location>
</feature>
<feature type="compositionally biased region" description="Basic and acidic residues" evidence="5">
    <location>
        <begin position="96"/>
        <end position="106"/>
    </location>
</feature>
<keyword evidence="2" id="KW-0677">Repeat</keyword>
<evidence type="ECO:0000256" key="6">
    <source>
        <dbReference type="SAM" id="SignalP"/>
    </source>
</evidence>
<dbReference type="InterPro" id="IPR028994">
    <property type="entry name" value="Integrin_alpha_N"/>
</dbReference>
<dbReference type="InterPro" id="IPR013517">
    <property type="entry name" value="FG-GAP"/>
</dbReference>
<proteinExistence type="predicted"/>
<sequence length="519" mass="52345">MLLAPVALVSVALACPALVPAVASAAAPAASAPAAPPPAAHASGACSGVPSDFDGDGRADLAVAAPYTRTGGHARAGSVTVLYGLRTARRLTQDAGVERAGHTERAEPDDDGEPDRGAPDDDERPDRGADGSETGDAFGSALATGDFDGDRCADLAVGVSEEDRSRPGADGDGAVRLFHGSVGGLRPGETIDAGDLGRKRVPGRFGAALAAGDLDGDGDDELAIGAPGLGGGAVGVYGLTGRRPSMVTQRTGWVGQHERETDQFGAVLATGDFDGDGRAEIAVGAPADTMLKNGQGAVTVLDVRRRRAVLLTQDTPGIGGRAEVWDFFGSALTTGDFDADGRDDLAIGVPGEGLSENQRAMDYGDGTVHVVYGSSGGLRAATSEAWSQRSLNGRPRYFDRFGAALAAGDLNGDGDDELAIGVPGENAVQILAGTRSGGLTRHGDLLVTGKGGDFGAALTAVGGRGLVVAAPRDGRLTLLRGTVRKGPYPGIRPSTARTLATAPKDALFGYTFASASAGR</sequence>
<keyword evidence="8" id="KW-1185">Reference proteome</keyword>
<keyword evidence="4" id="KW-0325">Glycoprotein</keyword>
<dbReference type="Pfam" id="PF01839">
    <property type="entry name" value="FG-GAP"/>
    <property type="match status" value="6"/>
</dbReference>
<dbReference type="Proteomes" id="UP001499930">
    <property type="component" value="Unassembled WGS sequence"/>
</dbReference>